<protein>
    <submittedName>
        <fullName evidence="1">Uncharacterized protein</fullName>
    </submittedName>
</protein>
<dbReference type="Proteomes" id="UP000567179">
    <property type="component" value="Unassembled WGS sequence"/>
</dbReference>
<organism evidence="1 2">
    <name type="scientific">Psilocybe cf. subviscida</name>
    <dbReference type="NCBI Taxonomy" id="2480587"/>
    <lineage>
        <taxon>Eukaryota</taxon>
        <taxon>Fungi</taxon>
        <taxon>Dikarya</taxon>
        <taxon>Basidiomycota</taxon>
        <taxon>Agaricomycotina</taxon>
        <taxon>Agaricomycetes</taxon>
        <taxon>Agaricomycetidae</taxon>
        <taxon>Agaricales</taxon>
        <taxon>Agaricineae</taxon>
        <taxon>Strophariaceae</taxon>
        <taxon>Psilocybe</taxon>
    </lineage>
</organism>
<evidence type="ECO:0000313" key="1">
    <source>
        <dbReference type="EMBL" id="KAF5316488.1"/>
    </source>
</evidence>
<dbReference type="AlphaFoldDB" id="A0A8H5B4P6"/>
<evidence type="ECO:0000313" key="2">
    <source>
        <dbReference type="Proteomes" id="UP000567179"/>
    </source>
</evidence>
<gene>
    <name evidence="1" type="ORF">D9619_006100</name>
</gene>
<comment type="caution">
    <text evidence="1">The sequence shown here is derived from an EMBL/GenBank/DDBJ whole genome shotgun (WGS) entry which is preliminary data.</text>
</comment>
<dbReference type="EMBL" id="JAACJJ010000042">
    <property type="protein sequence ID" value="KAF5316488.1"/>
    <property type="molecule type" value="Genomic_DNA"/>
</dbReference>
<name>A0A8H5B4P6_9AGAR</name>
<reference evidence="1 2" key="1">
    <citation type="journal article" date="2020" name="ISME J.">
        <title>Uncovering the hidden diversity of litter-decomposition mechanisms in mushroom-forming fungi.</title>
        <authorList>
            <person name="Floudas D."/>
            <person name="Bentzer J."/>
            <person name="Ahren D."/>
            <person name="Johansson T."/>
            <person name="Persson P."/>
            <person name="Tunlid A."/>
        </authorList>
    </citation>
    <scope>NUCLEOTIDE SEQUENCE [LARGE SCALE GENOMIC DNA]</scope>
    <source>
        <strain evidence="1 2">CBS 101986</strain>
    </source>
</reference>
<keyword evidence="2" id="KW-1185">Reference proteome</keyword>
<proteinExistence type="predicted"/>
<accession>A0A8H5B4P6</accession>
<sequence>MKRQTSESGIITLIGLVIQDYIREEVILFWQGSVLTHRAFWWWRDGMAMPRIVSILARDSTLYFFV</sequence>